<feature type="transmembrane region" description="Helical" evidence="11">
    <location>
        <begin position="153"/>
        <end position="175"/>
    </location>
</feature>
<evidence type="ECO:0000256" key="5">
    <source>
        <dbReference type="ARBA" id="ARBA00022984"/>
    </source>
</evidence>
<evidence type="ECO:0000256" key="4">
    <source>
        <dbReference type="ARBA" id="ARBA00022960"/>
    </source>
</evidence>
<comment type="similarity">
    <text evidence="9">Belongs to the MurJ/MviN family.</text>
</comment>
<comment type="caution">
    <text evidence="12">The sequence shown here is derived from an EMBL/GenBank/DDBJ whole genome shotgun (WGS) entry which is preliminary data.</text>
</comment>
<keyword evidence="2" id="KW-1003">Cell membrane</keyword>
<dbReference type="PANTHER" id="PTHR47019">
    <property type="entry name" value="LIPID II FLIPPASE MURJ"/>
    <property type="match status" value="1"/>
</dbReference>
<evidence type="ECO:0000256" key="7">
    <source>
        <dbReference type="ARBA" id="ARBA00023136"/>
    </source>
</evidence>
<evidence type="ECO:0000256" key="3">
    <source>
        <dbReference type="ARBA" id="ARBA00022692"/>
    </source>
</evidence>
<evidence type="ECO:0000256" key="10">
    <source>
        <dbReference type="SAM" id="MobiDB-lite"/>
    </source>
</evidence>
<feature type="transmembrane region" description="Helical" evidence="11">
    <location>
        <begin position="463"/>
        <end position="485"/>
    </location>
</feature>
<feature type="compositionally biased region" description="Polar residues" evidence="10">
    <location>
        <begin position="1"/>
        <end position="12"/>
    </location>
</feature>
<feature type="transmembrane region" description="Helical" evidence="11">
    <location>
        <begin position="37"/>
        <end position="62"/>
    </location>
</feature>
<evidence type="ECO:0000256" key="6">
    <source>
        <dbReference type="ARBA" id="ARBA00022989"/>
    </source>
</evidence>
<feature type="transmembrane region" description="Helical" evidence="11">
    <location>
        <begin position="117"/>
        <end position="141"/>
    </location>
</feature>
<dbReference type="PANTHER" id="PTHR47019:SF1">
    <property type="entry name" value="LIPID II FLIPPASE MURJ"/>
    <property type="match status" value="1"/>
</dbReference>
<feature type="transmembrane region" description="Helical" evidence="11">
    <location>
        <begin position="429"/>
        <end position="451"/>
    </location>
</feature>
<evidence type="ECO:0000256" key="1">
    <source>
        <dbReference type="ARBA" id="ARBA00004651"/>
    </source>
</evidence>
<name>A0ABU8BCQ1_9BRAD</name>
<keyword evidence="13" id="KW-1185">Reference proteome</keyword>
<feature type="transmembrane region" description="Helical" evidence="11">
    <location>
        <begin position="404"/>
        <end position="423"/>
    </location>
</feature>
<protein>
    <submittedName>
        <fullName evidence="12">Peptidoglycan lipid II flippase</fullName>
    </submittedName>
</protein>
<evidence type="ECO:0000313" key="12">
    <source>
        <dbReference type="EMBL" id="MEH2556320.1"/>
    </source>
</evidence>
<evidence type="ECO:0000256" key="2">
    <source>
        <dbReference type="ARBA" id="ARBA00022475"/>
    </source>
</evidence>
<feature type="transmembrane region" description="Helical" evidence="11">
    <location>
        <begin position="182"/>
        <end position="202"/>
    </location>
</feature>
<dbReference type="Proteomes" id="UP001364224">
    <property type="component" value="Unassembled WGS sequence"/>
</dbReference>
<dbReference type="InterPro" id="IPR004268">
    <property type="entry name" value="MurJ"/>
</dbReference>
<sequence>MRQGMSTSTNLEETAPPPDGAPKSQGIVIHAGRAISVVLYVTVAARLLSIVSQVLTASAFGVGPTMDAYTVALIVPTTISGILTTAVGAALIPVFVDYRENKGEAESMRLLRVAMTLGTLIALVVTVALAAGAPLVVTIFARQMDAPTQTLAVILLRFLMPVLLLQVLVTLVGSVLNAYGRFAVPSLAPVTITLSTIAFLLFAPSWGIYALGWGTIVGYSLNFLLLVVAYLRMGLRFHFDFSWRHPGIQRIAALSTPMLIGALMVNGNSLVDQFMASLLPPGSIASLSYAIKLVDMPSGIFYTALSTALLPIFALQVARREFTLLTTTFRQAVIFSAIILLPAGALLSSLSRPVVEIFYHHGNFSAQATDVVASAVMFLAPNIFIVTYGFINGRMYNALQDNRTLRNVAVLSLVLNAVLDYLLMQIWGVAGIAFSTTLTYLIGALTLLLILNKRLQGLRLPQLGLSLGKTVVAAVFLWLTCALLAKLPQMAALPPLVQIVLLSAAGLVIYAALLLVLRVPEASQLWTILCSRLHWGRAWAKPA</sequence>
<evidence type="ECO:0000256" key="11">
    <source>
        <dbReference type="SAM" id="Phobius"/>
    </source>
</evidence>
<feature type="transmembrane region" description="Helical" evidence="11">
    <location>
        <begin position="208"/>
        <end position="231"/>
    </location>
</feature>
<dbReference type="Pfam" id="PF03023">
    <property type="entry name" value="MurJ"/>
    <property type="match status" value="1"/>
</dbReference>
<organism evidence="12 13">
    <name type="scientific">Bradyrhizobium algeriense</name>
    <dbReference type="NCBI Taxonomy" id="634784"/>
    <lineage>
        <taxon>Bacteria</taxon>
        <taxon>Pseudomonadati</taxon>
        <taxon>Pseudomonadota</taxon>
        <taxon>Alphaproteobacteria</taxon>
        <taxon>Hyphomicrobiales</taxon>
        <taxon>Nitrobacteraceae</taxon>
        <taxon>Bradyrhizobium</taxon>
    </lineage>
</organism>
<evidence type="ECO:0000256" key="9">
    <source>
        <dbReference type="ARBA" id="ARBA00061532"/>
    </source>
</evidence>
<feature type="transmembrane region" description="Helical" evidence="11">
    <location>
        <begin position="251"/>
        <end position="271"/>
    </location>
</feature>
<dbReference type="CDD" id="cd13123">
    <property type="entry name" value="MATE_MurJ_like"/>
    <property type="match status" value="1"/>
</dbReference>
<feature type="transmembrane region" description="Helical" evidence="11">
    <location>
        <begin position="329"/>
        <end position="351"/>
    </location>
</feature>
<evidence type="ECO:0000256" key="8">
    <source>
        <dbReference type="ARBA" id="ARBA00060041"/>
    </source>
</evidence>
<keyword evidence="7 11" id="KW-0472">Membrane</keyword>
<reference evidence="12 13" key="1">
    <citation type="submission" date="2024-02" db="EMBL/GenBank/DDBJ databases">
        <title>Adaptive strategies in a cosmopolitan and abundant soil bacterium.</title>
        <authorList>
            <person name="Carini P."/>
        </authorList>
    </citation>
    <scope>NUCLEOTIDE SEQUENCE [LARGE SCALE GENOMIC DNA]</scope>
    <source>
        <strain evidence="12 13">AZCC 1608</strain>
    </source>
</reference>
<comment type="function">
    <text evidence="8">Involved in peptidoglycan biosynthesis. Transports lipid-linked peptidoglycan precursors from the inner to the outer leaflet of the cytoplasmic membrane.</text>
</comment>
<feature type="transmembrane region" description="Helical" evidence="11">
    <location>
        <begin position="371"/>
        <end position="392"/>
    </location>
</feature>
<proteinExistence type="inferred from homology"/>
<dbReference type="NCBIfam" id="TIGR01695">
    <property type="entry name" value="murJ_mviN"/>
    <property type="match status" value="1"/>
</dbReference>
<evidence type="ECO:0000313" key="13">
    <source>
        <dbReference type="Proteomes" id="UP001364224"/>
    </source>
</evidence>
<accession>A0ABU8BCQ1</accession>
<keyword evidence="4" id="KW-0133">Cell shape</keyword>
<comment type="subcellular location">
    <subcellularLocation>
        <location evidence="1">Cell membrane</location>
        <topology evidence="1">Multi-pass membrane protein</topology>
    </subcellularLocation>
</comment>
<feature type="region of interest" description="Disordered" evidence="10">
    <location>
        <begin position="1"/>
        <end position="23"/>
    </location>
</feature>
<dbReference type="InterPro" id="IPR051050">
    <property type="entry name" value="Lipid_II_flippase_MurJ/MviN"/>
</dbReference>
<keyword evidence="3 11" id="KW-0812">Transmembrane</keyword>
<feature type="transmembrane region" description="Helical" evidence="11">
    <location>
        <begin position="68"/>
        <end position="96"/>
    </location>
</feature>
<feature type="transmembrane region" description="Helical" evidence="11">
    <location>
        <begin position="299"/>
        <end position="317"/>
    </location>
</feature>
<keyword evidence="5" id="KW-0573">Peptidoglycan synthesis</keyword>
<keyword evidence="6 11" id="KW-1133">Transmembrane helix</keyword>
<dbReference type="EMBL" id="JAZHRV010000001">
    <property type="protein sequence ID" value="MEH2556320.1"/>
    <property type="molecule type" value="Genomic_DNA"/>
</dbReference>
<dbReference type="PRINTS" id="PR01806">
    <property type="entry name" value="VIRFACTRMVIN"/>
</dbReference>
<gene>
    <name evidence="12" type="ORF">V1286_003849</name>
</gene>
<feature type="transmembrane region" description="Helical" evidence="11">
    <location>
        <begin position="497"/>
        <end position="517"/>
    </location>
</feature>